<evidence type="ECO:0000259" key="2">
    <source>
        <dbReference type="PROSITE" id="PS50835"/>
    </source>
</evidence>
<feature type="signal peptide" evidence="1">
    <location>
        <begin position="1"/>
        <end position="17"/>
    </location>
</feature>
<protein>
    <recommendedName>
        <fullName evidence="2">Ig-like domain-containing protein</fullName>
    </recommendedName>
</protein>
<comment type="caution">
    <text evidence="3">The sequence shown here is derived from an EMBL/GenBank/DDBJ whole genome shotgun (WGS) entry which is preliminary data.</text>
</comment>
<dbReference type="InterPro" id="IPR036179">
    <property type="entry name" value="Ig-like_dom_sf"/>
</dbReference>
<dbReference type="EMBL" id="CADEPM010000004">
    <property type="protein sequence ID" value="CAB3405439.1"/>
    <property type="molecule type" value="Genomic_DNA"/>
</dbReference>
<dbReference type="SUPFAM" id="SSF48726">
    <property type="entry name" value="Immunoglobulin"/>
    <property type="match status" value="1"/>
</dbReference>
<dbReference type="Proteomes" id="UP000494206">
    <property type="component" value="Unassembled WGS sequence"/>
</dbReference>
<name>A0A8S1ETW5_9PELO</name>
<gene>
    <name evidence="3" type="ORF">CBOVIS_LOCUS7636</name>
</gene>
<dbReference type="OrthoDB" id="5795972at2759"/>
<sequence>MIPSMLFLMAPIIIAAAQIQHDQIAKTVYLNDTSFVAYNASEMKCRIDCADPDTMATASFRGLQKIWMFNDADLINLDDKTFIDSNKSIEFQVLTADDAGSYQCCVRSTDMAYQSFICYRTQLIVMDELPIDEINGTEAPMAPSWNVVVMDGMTINAQPEANYFMKIFEDNATDIHCLVNHILADIHTENSYPPPVFNDVAIWGFNVTEHSGVYVCNGTISISNETTVETVEFTVAESMAENENAEFLPDLIVREAQKSNAALLMSPLLFVVLLRA</sequence>
<evidence type="ECO:0000313" key="4">
    <source>
        <dbReference type="Proteomes" id="UP000494206"/>
    </source>
</evidence>
<evidence type="ECO:0000256" key="1">
    <source>
        <dbReference type="SAM" id="SignalP"/>
    </source>
</evidence>
<reference evidence="3 4" key="1">
    <citation type="submission" date="2020-04" db="EMBL/GenBank/DDBJ databases">
        <authorList>
            <person name="Laetsch R D."/>
            <person name="Stevens L."/>
            <person name="Kumar S."/>
            <person name="Blaxter L. M."/>
        </authorList>
    </citation>
    <scope>NUCLEOTIDE SEQUENCE [LARGE SCALE GENOMIC DNA]</scope>
</reference>
<keyword evidence="4" id="KW-1185">Reference proteome</keyword>
<feature type="domain" description="Ig-like" evidence="2">
    <location>
        <begin position="11"/>
        <end position="114"/>
    </location>
</feature>
<evidence type="ECO:0000313" key="3">
    <source>
        <dbReference type="EMBL" id="CAB3405439.1"/>
    </source>
</evidence>
<feature type="chain" id="PRO_5035785416" description="Ig-like domain-containing protein" evidence="1">
    <location>
        <begin position="18"/>
        <end position="276"/>
    </location>
</feature>
<proteinExistence type="predicted"/>
<dbReference type="AlphaFoldDB" id="A0A8S1ETW5"/>
<dbReference type="CDD" id="cd00096">
    <property type="entry name" value="Ig"/>
    <property type="match status" value="1"/>
</dbReference>
<dbReference type="InterPro" id="IPR007110">
    <property type="entry name" value="Ig-like_dom"/>
</dbReference>
<dbReference type="PROSITE" id="PS50835">
    <property type="entry name" value="IG_LIKE"/>
    <property type="match status" value="1"/>
</dbReference>
<dbReference type="Gene3D" id="2.60.40.10">
    <property type="entry name" value="Immunoglobulins"/>
    <property type="match status" value="1"/>
</dbReference>
<dbReference type="InterPro" id="IPR013783">
    <property type="entry name" value="Ig-like_fold"/>
</dbReference>
<accession>A0A8S1ETW5</accession>
<organism evidence="3 4">
    <name type="scientific">Caenorhabditis bovis</name>
    <dbReference type="NCBI Taxonomy" id="2654633"/>
    <lineage>
        <taxon>Eukaryota</taxon>
        <taxon>Metazoa</taxon>
        <taxon>Ecdysozoa</taxon>
        <taxon>Nematoda</taxon>
        <taxon>Chromadorea</taxon>
        <taxon>Rhabditida</taxon>
        <taxon>Rhabditina</taxon>
        <taxon>Rhabditomorpha</taxon>
        <taxon>Rhabditoidea</taxon>
        <taxon>Rhabditidae</taxon>
        <taxon>Peloderinae</taxon>
        <taxon>Caenorhabditis</taxon>
    </lineage>
</organism>
<keyword evidence="1" id="KW-0732">Signal</keyword>